<name>A0ABT5BXB8_9BACT</name>
<comment type="subcellular location">
    <subcellularLocation>
        <location evidence="1">Cell membrane</location>
        <topology evidence="1">Multi-pass membrane protein</topology>
    </subcellularLocation>
</comment>
<gene>
    <name evidence="8" type="ORF">POL72_13805</name>
</gene>
<evidence type="ECO:0000256" key="5">
    <source>
        <dbReference type="ARBA" id="ARBA00023136"/>
    </source>
</evidence>
<dbReference type="Pfam" id="PF02687">
    <property type="entry name" value="FtsX"/>
    <property type="match status" value="1"/>
</dbReference>
<evidence type="ECO:0000256" key="2">
    <source>
        <dbReference type="ARBA" id="ARBA00022475"/>
    </source>
</evidence>
<accession>A0ABT5BXB8</accession>
<evidence type="ECO:0000256" key="6">
    <source>
        <dbReference type="SAM" id="Phobius"/>
    </source>
</evidence>
<dbReference type="EMBL" id="JAQNDK010000001">
    <property type="protein sequence ID" value="MDC0678815.1"/>
    <property type="molecule type" value="Genomic_DNA"/>
</dbReference>
<evidence type="ECO:0000256" key="1">
    <source>
        <dbReference type="ARBA" id="ARBA00004651"/>
    </source>
</evidence>
<evidence type="ECO:0000256" key="3">
    <source>
        <dbReference type="ARBA" id="ARBA00022692"/>
    </source>
</evidence>
<dbReference type="RefSeq" id="WP_272095658.1">
    <property type="nucleotide sequence ID" value="NZ_JAQNDK010000001.1"/>
</dbReference>
<evidence type="ECO:0000313" key="8">
    <source>
        <dbReference type="EMBL" id="MDC0678815.1"/>
    </source>
</evidence>
<dbReference type="PANTHER" id="PTHR30572">
    <property type="entry name" value="MEMBRANE COMPONENT OF TRANSPORTER-RELATED"/>
    <property type="match status" value="1"/>
</dbReference>
<feature type="transmembrane region" description="Helical" evidence="6">
    <location>
        <begin position="354"/>
        <end position="378"/>
    </location>
</feature>
<reference evidence="8 9" key="1">
    <citation type="submission" date="2023-01" db="EMBL/GenBank/DDBJ databases">
        <title>Minimal conservation of predation-associated metabolite biosynthetic gene clusters underscores biosynthetic potential of Myxococcota including descriptions for ten novel species: Archangium lansinium sp. nov., Myxococcus landrumus sp. nov., Nannocystis bai.</title>
        <authorList>
            <person name="Ahearne A."/>
            <person name="Stevens C."/>
            <person name="Dowd S."/>
        </authorList>
    </citation>
    <scope>NUCLEOTIDE SEQUENCE [LARGE SCALE GENOMIC DNA]</scope>
    <source>
        <strain evidence="8 9">WIWO2</strain>
    </source>
</reference>
<comment type="caution">
    <text evidence="8">The sequence shown here is derived from an EMBL/GenBank/DDBJ whole genome shotgun (WGS) entry which is preliminary data.</text>
</comment>
<dbReference type="InterPro" id="IPR003838">
    <property type="entry name" value="ABC3_permease_C"/>
</dbReference>
<keyword evidence="3 6" id="KW-0812">Transmembrane</keyword>
<feature type="transmembrane region" description="Helical" evidence="6">
    <location>
        <begin position="300"/>
        <end position="323"/>
    </location>
</feature>
<keyword evidence="2" id="KW-1003">Cell membrane</keyword>
<evidence type="ECO:0000313" key="9">
    <source>
        <dbReference type="Proteomes" id="UP001217485"/>
    </source>
</evidence>
<dbReference type="Proteomes" id="UP001217485">
    <property type="component" value="Unassembled WGS sequence"/>
</dbReference>
<keyword evidence="9" id="KW-1185">Reference proteome</keyword>
<keyword evidence="5 6" id="KW-0472">Membrane</keyword>
<feature type="domain" description="ABC3 transporter permease C-terminal" evidence="7">
    <location>
        <begin position="261"/>
        <end position="382"/>
    </location>
</feature>
<dbReference type="InterPro" id="IPR050250">
    <property type="entry name" value="Macrolide_Exporter_MacB"/>
</dbReference>
<sequence length="388" mass="41434">MIPVAYNVRNLVVRKTTTLATASGLGLVVFVFASVLMLANSVERTLGRTARDDVAIVMRKGSDAEMVSSIEEQQIGVILASAEVAKRQDGKPDGVGEVIAVILLEKLGTDGISNVQVRGVPDDVLAFRPQVKIIEGRPAQPGTDEVIVGKAISGRFKGLSIGESFELRKNRPVKVVGVFEDGGSSSESEVWADLHTTRSAFGREGSVSAVRARLTSASKFDAFEASIEQNRNLGLEVMRESVYYEKQSEGTSIFIKVMGVLIAVFFSIGAMIGAMITMHSSIANRQREIGTLRALGFSRFSILLSFLIESVLLALAGGALGVLAALGMRFVRFSTVNFASWSEVVFTFEPTPGILVTSVAIAAVMGLLGGFFPALRAARISPIQAMRG</sequence>
<feature type="transmembrane region" description="Helical" evidence="6">
    <location>
        <begin position="20"/>
        <end position="39"/>
    </location>
</feature>
<evidence type="ECO:0000256" key="4">
    <source>
        <dbReference type="ARBA" id="ARBA00022989"/>
    </source>
</evidence>
<protein>
    <submittedName>
        <fullName evidence="8">ABC transporter permease</fullName>
    </submittedName>
</protein>
<evidence type="ECO:0000259" key="7">
    <source>
        <dbReference type="Pfam" id="PF02687"/>
    </source>
</evidence>
<dbReference type="PANTHER" id="PTHR30572:SF15">
    <property type="entry name" value="ABC TRANSPORTER PERMEASE"/>
    <property type="match status" value="1"/>
</dbReference>
<proteinExistence type="predicted"/>
<organism evidence="8 9">
    <name type="scientific">Sorangium atrum</name>
    <dbReference type="NCBI Taxonomy" id="2995308"/>
    <lineage>
        <taxon>Bacteria</taxon>
        <taxon>Pseudomonadati</taxon>
        <taxon>Myxococcota</taxon>
        <taxon>Polyangia</taxon>
        <taxon>Polyangiales</taxon>
        <taxon>Polyangiaceae</taxon>
        <taxon>Sorangium</taxon>
    </lineage>
</organism>
<keyword evidence="4 6" id="KW-1133">Transmembrane helix</keyword>
<feature type="transmembrane region" description="Helical" evidence="6">
    <location>
        <begin position="253"/>
        <end position="280"/>
    </location>
</feature>